<dbReference type="KEGG" id="var:108336861"/>
<proteinExistence type="predicted"/>
<dbReference type="PANTHER" id="PTHR33509">
    <property type="entry name" value="LATE EMBRYOGENIS ABUNDANT PROTEIN 2-RELATED"/>
    <property type="match status" value="1"/>
</dbReference>
<name>A0A0L9TSN0_PHAAN</name>
<dbReference type="Proteomes" id="UP000743370">
    <property type="component" value="Unassembled WGS sequence"/>
</dbReference>
<dbReference type="STRING" id="3914.A0A0L9TSN0"/>
<dbReference type="Proteomes" id="UP000053144">
    <property type="component" value="Chromosome 1"/>
</dbReference>
<feature type="compositionally biased region" description="Basic and acidic residues" evidence="1">
    <location>
        <begin position="55"/>
        <end position="65"/>
    </location>
</feature>
<evidence type="ECO:0000313" key="3">
    <source>
        <dbReference type="EMBL" id="KOM33496.1"/>
    </source>
</evidence>
<dbReference type="InterPro" id="IPR004926">
    <property type="entry name" value="LEA_3a"/>
</dbReference>
<protein>
    <submittedName>
        <fullName evidence="2">Late embryogenesis abundant protein</fullName>
    </submittedName>
</protein>
<dbReference type="PANTHER" id="PTHR33509:SF34">
    <property type="entry name" value="LATE EMBRYOGENIS ABUNDANT PROTEIN 41"/>
    <property type="match status" value="1"/>
</dbReference>
<dbReference type="Pfam" id="PF03242">
    <property type="entry name" value="LEA_3a"/>
    <property type="match status" value="1"/>
</dbReference>
<evidence type="ECO:0000313" key="4">
    <source>
        <dbReference type="Proteomes" id="UP000053144"/>
    </source>
</evidence>
<accession>A0A0L9TSN0</accession>
<evidence type="ECO:0000313" key="5">
    <source>
        <dbReference type="Proteomes" id="UP000743370"/>
    </source>
</evidence>
<evidence type="ECO:0000313" key="2">
    <source>
        <dbReference type="EMBL" id="KAG2407240.1"/>
    </source>
</evidence>
<dbReference type="AlphaFoldDB" id="A0A0L9TSN0"/>
<evidence type="ECO:0000256" key="1">
    <source>
        <dbReference type="SAM" id="MobiDB-lite"/>
    </source>
</evidence>
<sequence>MSPSLSQAKSLRLLLPQSISLFPFHRRGYAVASDVLARVGLGNNIGRRSGIVGGAEEKPMTRDGAKAYSDWAPDPVTGDYRPINHTPEIDPVELRRMLLNHKFDSPQ</sequence>
<dbReference type="OrthoDB" id="1693956at2759"/>
<reference evidence="2 5" key="3">
    <citation type="submission" date="2020-05" db="EMBL/GenBank/DDBJ databases">
        <title>Vigna angularis (adzuki bean) Var. LongXiaoDou No. 4 denovo assembly.</title>
        <authorList>
            <person name="Xiang H."/>
        </authorList>
    </citation>
    <scope>NUCLEOTIDE SEQUENCE [LARGE SCALE GENOMIC DNA]</scope>
    <source>
        <tissue evidence="2">Leaf</tissue>
    </source>
</reference>
<dbReference type="OMA" id="PINHTPE"/>
<reference evidence="3" key="2">
    <citation type="submission" date="2015-02" db="EMBL/GenBank/DDBJ databases">
        <authorList>
            <person name="Chooi Y.-H."/>
        </authorList>
    </citation>
    <scope>NUCLEOTIDE SEQUENCE</scope>
    <source>
        <tissue evidence="3">Seedling</tissue>
    </source>
</reference>
<dbReference type="EMBL" id="JABFOF010000001">
    <property type="protein sequence ID" value="KAG2407240.1"/>
    <property type="molecule type" value="Genomic_DNA"/>
</dbReference>
<gene>
    <name evidence="2" type="ORF">HKW66_Vig0020620</name>
    <name evidence="3" type="ORF">LR48_Vigan01g305200</name>
</gene>
<dbReference type="GO" id="GO:0005739">
    <property type="term" value="C:mitochondrion"/>
    <property type="evidence" value="ECO:0007669"/>
    <property type="project" value="TreeGrafter"/>
</dbReference>
<reference evidence="4" key="1">
    <citation type="journal article" date="2015" name="Proc. Natl. Acad. Sci. U.S.A.">
        <title>Genome sequencing of adzuki bean (Vigna angularis) provides insight into high starch and low fat accumulation and domestication.</title>
        <authorList>
            <person name="Yang K."/>
            <person name="Tian Z."/>
            <person name="Chen C."/>
            <person name="Luo L."/>
            <person name="Zhao B."/>
            <person name="Wang Z."/>
            <person name="Yu L."/>
            <person name="Li Y."/>
            <person name="Sun Y."/>
            <person name="Li W."/>
            <person name="Chen Y."/>
            <person name="Li Y."/>
            <person name="Zhang Y."/>
            <person name="Ai D."/>
            <person name="Zhao J."/>
            <person name="Shang C."/>
            <person name="Ma Y."/>
            <person name="Wu B."/>
            <person name="Wang M."/>
            <person name="Gao L."/>
            <person name="Sun D."/>
            <person name="Zhang P."/>
            <person name="Guo F."/>
            <person name="Wang W."/>
            <person name="Li Y."/>
            <person name="Wang J."/>
            <person name="Varshney R.K."/>
            <person name="Wang J."/>
            <person name="Ling H.Q."/>
            <person name="Wan P."/>
        </authorList>
    </citation>
    <scope>NUCLEOTIDE SEQUENCE</scope>
    <source>
        <strain evidence="4">cv. Jingnong 6</strain>
    </source>
</reference>
<organism evidence="3 4">
    <name type="scientific">Phaseolus angularis</name>
    <name type="common">Azuki bean</name>
    <name type="synonym">Vigna angularis</name>
    <dbReference type="NCBI Taxonomy" id="3914"/>
    <lineage>
        <taxon>Eukaryota</taxon>
        <taxon>Viridiplantae</taxon>
        <taxon>Streptophyta</taxon>
        <taxon>Embryophyta</taxon>
        <taxon>Tracheophyta</taxon>
        <taxon>Spermatophyta</taxon>
        <taxon>Magnoliopsida</taxon>
        <taxon>eudicotyledons</taxon>
        <taxon>Gunneridae</taxon>
        <taxon>Pentapetalae</taxon>
        <taxon>rosids</taxon>
        <taxon>fabids</taxon>
        <taxon>Fabales</taxon>
        <taxon>Fabaceae</taxon>
        <taxon>Papilionoideae</taxon>
        <taxon>50 kb inversion clade</taxon>
        <taxon>NPAAA clade</taxon>
        <taxon>indigoferoid/millettioid clade</taxon>
        <taxon>Phaseoleae</taxon>
        <taxon>Vigna</taxon>
    </lineage>
</organism>
<feature type="region of interest" description="Disordered" evidence="1">
    <location>
        <begin position="49"/>
        <end position="85"/>
    </location>
</feature>
<dbReference type="EMBL" id="CM003371">
    <property type="protein sequence ID" value="KOM33496.1"/>
    <property type="molecule type" value="Genomic_DNA"/>
</dbReference>
<dbReference type="GO" id="GO:0006950">
    <property type="term" value="P:response to stress"/>
    <property type="evidence" value="ECO:0007669"/>
    <property type="project" value="TreeGrafter"/>
</dbReference>
<dbReference type="Gramene" id="KOM33496">
    <property type="protein sequence ID" value="KOM33496"/>
    <property type="gene ID" value="LR48_Vigan01g305200"/>
</dbReference>